<comment type="caution">
    <text evidence="1">The sequence shown here is derived from an EMBL/GenBank/DDBJ whole genome shotgun (WGS) entry which is preliminary data.</text>
</comment>
<gene>
    <name evidence="1" type="ORF">MKW98_021255</name>
</gene>
<evidence type="ECO:0000313" key="2">
    <source>
        <dbReference type="Proteomes" id="UP001202328"/>
    </source>
</evidence>
<protein>
    <submittedName>
        <fullName evidence="1">Uncharacterized protein</fullName>
    </submittedName>
</protein>
<sequence>MAAEIGNTHIVNGYGFARKEMMSFIARVRKGLEFASIENVFCQKNLEASYSREEMEVLRFENPYQQRQIWREIYTL</sequence>
<accession>A0AAD4XAH4</accession>
<reference evidence="1" key="1">
    <citation type="submission" date="2022-04" db="EMBL/GenBank/DDBJ databases">
        <title>A functionally conserved STORR gene fusion in Papaver species that diverged 16.8 million years ago.</title>
        <authorList>
            <person name="Catania T."/>
        </authorList>
    </citation>
    <scope>NUCLEOTIDE SEQUENCE</scope>
    <source>
        <strain evidence="1">S-188037</strain>
    </source>
</reference>
<evidence type="ECO:0000313" key="1">
    <source>
        <dbReference type="EMBL" id="KAI3876403.1"/>
    </source>
</evidence>
<keyword evidence="2" id="KW-1185">Reference proteome</keyword>
<feature type="non-terminal residue" evidence="1">
    <location>
        <position position="1"/>
    </location>
</feature>
<proteinExistence type="predicted"/>
<name>A0AAD4XAH4_9MAGN</name>
<dbReference type="AlphaFoldDB" id="A0AAD4XAH4"/>
<dbReference type="Proteomes" id="UP001202328">
    <property type="component" value="Unassembled WGS sequence"/>
</dbReference>
<dbReference type="EMBL" id="JAJJMB010012497">
    <property type="protein sequence ID" value="KAI3876403.1"/>
    <property type="molecule type" value="Genomic_DNA"/>
</dbReference>
<organism evidence="1 2">
    <name type="scientific">Papaver atlanticum</name>
    <dbReference type="NCBI Taxonomy" id="357466"/>
    <lineage>
        <taxon>Eukaryota</taxon>
        <taxon>Viridiplantae</taxon>
        <taxon>Streptophyta</taxon>
        <taxon>Embryophyta</taxon>
        <taxon>Tracheophyta</taxon>
        <taxon>Spermatophyta</taxon>
        <taxon>Magnoliopsida</taxon>
        <taxon>Ranunculales</taxon>
        <taxon>Papaveraceae</taxon>
        <taxon>Papaveroideae</taxon>
        <taxon>Papaver</taxon>
    </lineage>
</organism>